<evidence type="ECO:0000313" key="7">
    <source>
        <dbReference type="Proteomes" id="UP000009236"/>
    </source>
</evidence>
<dbReference type="PANTHER" id="PTHR24567">
    <property type="entry name" value="CRP FAMILY TRANSCRIPTIONAL REGULATORY PROTEIN"/>
    <property type="match status" value="1"/>
</dbReference>
<dbReference type="RefSeq" id="WP_013837512.1">
    <property type="nucleotide sequence ID" value="NC_015588.1"/>
</dbReference>
<keyword evidence="7" id="KW-1185">Reference proteome</keyword>
<dbReference type="KEGG" id="iva:Isova_0317"/>
<dbReference type="InterPro" id="IPR050397">
    <property type="entry name" value="Env_Response_Regulators"/>
</dbReference>
<dbReference type="SUPFAM" id="SSF46785">
    <property type="entry name" value="Winged helix' DNA-binding domain"/>
    <property type="match status" value="1"/>
</dbReference>
<proteinExistence type="predicted"/>
<evidence type="ECO:0000259" key="5">
    <source>
        <dbReference type="PROSITE" id="PS51063"/>
    </source>
</evidence>
<dbReference type="GO" id="GO:0003700">
    <property type="term" value="F:DNA-binding transcription factor activity"/>
    <property type="evidence" value="ECO:0007669"/>
    <property type="project" value="TreeGrafter"/>
</dbReference>
<dbReference type="PROSITE" id="PS50042">
    <property type="entry name" value="CNMP_BINDING_3"/>
    <property type="match status" value="1"/>
</dbReference>
<keyword evidence="2" id="KW-0238">DNA-binding</keyword>
<gene>
    <name evidence="6" type="ordered locus">Isova_0317</name>
</gene>
<dbReference type="Pfam" id="PF13545">
    <property type="entry name" value="HTH_Crp_2"/>
    <property type="match status" value="1"/>
</dbReference>
<name>F6FSX6_ISOV2</name>
<feature type="domain" description="Cyclic nucleotide-binding" evidence="4">
    <location>
        <begin position="16"/>
        <end position="119"/>
    </location>
</feature>
<protein>
    <submittedName>
        <fullName evidence="6">Transcriptional regulator, Crp/Fnr family</fullName>
    </submittedName>
</protein>
<dbReference type="eggNOG" id="COG0664">
    <property type="taxonomic scope" value="Bacteria"/>
</dbReference>
<evidence type="ECO:0000256" key="1">
    <source>
        <dbReference type="ARBA" id="ARBA00023015"/>
    </source>
</evidence>
<dbReference type="Pfam" id="PF00027">
    <property type="entry name" value="cNMP_binding"/>
    <property type="match status" value="1"/>
</dbReference>
<dbReference type="STRING" id="743718.Isova_0317"/>
<dbReference type="SUPFAM" id="SSF51206">
    <property type="entry name" value="cAMP-binding domain-like"/>
    <property type="match status" value="1"/>
</dbReference>
<evidence type="ECO:0000313" key="6">
    <source>
        <dbReference type="EMBL" id="AEG43117.1"/>
    </source>
</evidence>
<dbReference type="HOGENOM" id="CLU_1208473_0_0_11"/>
<dbReference type="Gene3D" id="2.60.120.10">
    <property type="entry name" value="Jelly Rolls"/>
    <property type="match status" value="1"/>
</dbReference>
<dbReference type="InterPro" id="IPR012318">
    <property type="entry name" value="HTH_CRP"/>
</dbReference>
<keyword evidence="3" id="KW-0804">Transcription</keyword>
<dbReference type="SMART" id="SM00100">
    <property type="entry name" value="cNMP"/>
    <property type="match status" value="1"/>
</dbReference>
<sequence length="229" mass="24372">MASDVAPADVWPPVSFLGRVPEQDRARLGAAGARLRVARGTELQRQGTLPDDLLVLVDGAAEAVHLARDGHTVRMAAFGPGDAMDLTEVCVGRAALTTVRTLVRSAVLEVPVAAFRRLVIESPALAEAVIHALGAQAHDDERHRLSQVLGSTRRLVGHWILALAERSGTRAADGTVVVRCTQSELASWAGLSREAVVKHLHALRADGLVATGRNHVTVLDVDRLRAELG</sequence>
<dbReference type="CDD" id="cd00038">
    <property type="entry name" value="CAP_ED"/>
    <property type="match status" value="1"/>
</dbReference>
<dbReference type="PANTHER" id="PTHR24567:SF74">
    <property type="entry name" value="HTH-TYPE TRANSCRIPTIONAL REGULATOR ARCR"/>
    <property type="match status" value="1"/>
</dbReference>
<dbReference type="GO" id="GO:0003677">
    <property type="term" value="F:DNA binding"/>
    <property type="evidence" value="ECO:0007669"/>
    <property type="project" value="UniProtKB-KW"/>
</dbReference>
<keyword evidence="1" id="KW-0805">Transcription regulation</keyword>
<evidence type="ECO:0000259" key="4">
    <source>
        <dbReference type="PROSITE" id="PS50042"/>
    </source>
</evidence>
<accession>F6FSX6</accession>
<dbReference type="InterPro" id="IPR036388">
    <property type="entry name" value="WH-like_DNA-bd_sf"/>
</dbReference>
<dbReference type="EMBL" id="CP002810">
    <property type="protein sequence ID" value="AEG43117.1"/>
    <property type="molecule type" value="Genomic_DNA"/>
</dbReference>
<dbReference type="SMART" id="SM00419">
    <property type="entry name" value="HTH_CRP"/>
    <property type="match status" value="1"/>
</dbReference>
<evidence type="ECO:0000256" key="2">
    <source>
        <dbReference type="ARBA" id="ARBA00023125"/>
    </source>
</evidence>
<feature type="domain" description="HTH crp-type" evidence="5">
    <location>
        <begin position="149"/>
        <end position="222"/>
    </location>
</feature>
<dbReference type="GO" id="GO:0005829">
    <property type="term" value="C:cytosol"/>
    <property type="evidence" value="ECO:0007669"/>
    <property type="project" value="TreeGrafter"/>
</dbReference>
<dbReference type="InterPro" id="IPR014710">
    <property type="entry name" value="RmlC-like_jellyroll"/>
</dbReference>
<dbReference type="InterPro" id="IPR018490">
    <property type="entry name" value="cNMP-bd_dom_sf"/>
</dbReference>
<dbReference type="Gene3D" id="1.10.10.10">
    <property type="entry name" value="Winged helix-like DNA-binding domain superfamily/Winged helix DNA-binding domain"/>
    <property type="match status" value="1"/>
</dbReference>
<dbReference type="AlphaFoldDB" id="F6FSX6"/>
<organism evidence="7">
    <name type="scientific">Isoptericola variabilis (strain 225)</name>
    <dbReference type="NCBI Taxonomy" id="743718"/>
    <lineage>
        <taxon>Bacteria</taxon>
        <taxon>Bacillati</taxon>
        <taxon>Actinomycetota</taxon>
        <taxon>Actinomycetes</taxon>
        <taxon>Micrococcales</taxon>
        <taxon>Promicromonosporaceae</taxon>
        <taxon>Isoptericola</taxon>
    </lineage>
</organism>
<reference evidence="6 7" key="1">
    <citation type="submission" date="2011-05" db="EMBL/GenBank/DDBJ databases">
        <title>Complete sequence of Isoptericola variabilis 225.</title>
        <authorList>
            <consortium name="US DOE Joint Genome Institute"/>
            <person name="Lucas S."/>
            <person name="Han J."/>
            <person name="Lapidus A."/>
            <person name="Cheng J.-F."/>
            <person name="Goodwin L."/>
            <person name="Pitluck S."/>
            <person name="Peters L."/>
            <person name="Mikhailova N."/>
            <person name="Zeytun A."/>
            <person name="Han C."/>
            <person name="Tapia R."/>
            <person name="Land M."/>
            <person name="Hauser L."/>
            <person name="Kyrpides N."/>
            <person name="Ivanova N."/>
            <person name="Pagani I."/>
            <person name="Siebers A."/>
            <person name="Allgaier M."/>
            <person name="Thelen M."/>
            <person name="Hugenholtz P."/>
            <person name="Gladden J."/>
            <person name="Woyke T."/>
        </authorList>
    </citation>
    <scope>NUCLEOTIDE SEQUENCE [LARGE SCALE GENOMIC DNA]</scope>
    <source>
        <strain evidence="7">225</strain>
    </source>
</reference>
<dbReference type="Proteomes" id="UP000009236">
    <property type="component" value="Chromosome"/>
</dbReference>
<evidence type="ECO:0000256" key="3">
    <source>
        <dbReference type="ARBA" id="ARBA00023163"/>
    </source>
</evidence>
<dbReference type="InterPro" id="IPR000595">
    <property type="entry name" value="cNMP-bd_dom"/>
</dbReference>
<dbReference type="InterPro" id="IPR036390">
    <property type="entry name" value="WH_DNA-bd_sf"/>
</dbReference>
<dbReference type="PROSITE" id="PS51063">
    <property type="entry name" value="HTH_CRP_2"/>
    <property type="match status" value="1"/>
</dbReference>